<evidence type="ECO:0000259" key="3">
    <source>
        <dbReference type="PROSITE" id="PS50110"/>
    </source>
</evidence>
<dbReference type="PROSITE" id="PS50110">
    <property type="entry name" value="RESPONSE_REGULATORY"/>
    <property type="match status" value="1"/>
</dbReference>
<protein>
    <submittedName>
        <fullName evidence="4">Chemotaxis protein CheA</fullName>
    </submittedName>
</protein>
<keyword evidence="5" id="KW-1185">Reference proteome</keyword>
<name>K4KZ21_SIMAS</name>
<proteinExistence type="predicted"/>
<dbReference type="SUPFAM" id="SSF52172">
    <property type="entry name" value="CheY-like"/>
    <property type="match status" value="1"/>
</dbReference>
<dbReference type="AlphaFoldDB" id="K4KZ21"/>
<dbReference type="OrthoDB" id="9802186at2"/>
<feature type="domain" description="Response regulatory" evidence="3">
    <location>
        <begin position="6"/>
        <end position="117"/>
    </location>
</feature>
<dbReference type="STRING" id="1117647.M5M_09820"/>
<sequence>MTVARRVMLVEDNEDHRLLIRAALAALRVDLVSFASAEAALAGSPKEFDLILADVRLAGMSGIEFAGHCSPLGVPVVMLSTSEDPEDIAACLQAGAAGYVTKATGIEALRSKLSEVLATFVGEHKPPTQNR</sequence>
<dbReference type="GO" id="GO:0000160">
    <property type="term" value="P:phosphorelay signal transduction system"/>
    <property type="evidence" value="ECO:0007669"/>
    <property type="project" value="InterPro"/>
</dbReference>
<dbReference type="SMART" id="SM00448">
    <property type="entry name" value="REC"/>
    <property type="match status" value="1"/>
</dbReference>
<dbReference type="PANTHER" id="PTHR44591:SF3">
    <property type="entry name" value="RESPONSE REGULATORY DOMAIN-CONTAINING PROTEIN"/>
    <property type="match status" value="1"/>
</dbReference>
<dbReference type="InterPro" id="IPR001789">
    <property type="entry name" value="Sig_transdc_resp-reg_receiver"/>
</dbReference>
<dbReference type="eggNOG" id="COG0784">
    <property type="taxonomic scope" value="Bacteria"/>
</dbReference>
<organism evidence="4 5">
    <name type="scientific">Simiduia agarivorans (strain DSM 21679 / JCM 13881 / BCRC 17597 / SA1)</name>
    <dbReference type="NCBI Taxonomy" id="1117647"/>
    <lineage>
        <taxon>Bacteria</taxon>
        <taxon>Pseudomonadati</taxon>
        <taxon>Pseudomonadota</taxon>
        <taxon>Gammaproteobacteria</taxon>
        <taxon>Cellvibrionales</taxon>
        <taxon>Cellvibrionaceae</taxon>
        <taxon>Simiduia</taxon>
    </lineage>
</organism>
<dbReference type="Pfam" id="PF00072">
    <property type="entry name" value="Response_reg"/>
    <property type="match status" value="1"/>
</dbReference>
<dbReference type="PANTHER" id="PTHR44591">
    <property type="entry name" value="STRESS RESPONSE REGULATOR PROTEIN 1"/>
    <property type="match status" value="1"/>
</dbReference>
<dbReference type="KEGG" id="saga:M5M_09820"/>
<evidence type="ECO:0000313" key="4">
    <source>
        <dbReference type="EMBL" id="AFU99147.1"/>
    </source>
</evidence>
<evidence type="ECO:0000256" key="2">
    <source>
        <dbReference type="PROSITE-ProRule" id="PRU00169"/>
    </source>
</evidence>
<gene>
    <name evidence="4" type="ordered locus">M5M_09820</name>
</gene>
<dbReference type="EMBL" id="CP003746">
    <property type="protein sequence ID" value="AFU99147.1"/>
    <property type="molecule type" value="Genomic_DNA"/>
</dbReference>
<evidence type="ECO:0000256" key="1">
    <source>
        <dbReference type="ARBA" id="ARBA00022553"/>
    </source>
</evidence>
<evidence type="ECO:0000313" key="5">
    <source>
        <dbReference type="Proteomes" id="UP000000466"/>
    </source>
</evidence>
<keyword evidence="1 2" id="KW-0597">Phosphoprotein</keyword>
<dbReference type="RefSeq" id="WP_015047311.1">
    <property type="nucleotide sequence ID" value="NC_018868.3"/>
</dbReference>
<dbReference type="Proteomes" id="UP000000466">
    <property type="component" value="Chromosome"/>
</dbReference>
<feature type="modified residue" description="4-aspartylphosphate" evidence="2">
    <location>
        <position position="54"/>
    </location>
</feature>
<accession>K4KZ21</accession>
<dbReference type="InterPro" id="IPR050595">
    <property type="entry name" value="Bact_response_regulator"/>
</dbReference>
<dbReference type="Gene3D" id="3.40.50.2300">
    <property type="match status" value="1"/>
</dbReference>
<reference evidence="4 5" key="1">
    <citation type="journal article" date="2013" name="Genome Announc.">
        <title>Complete genome sequence of Simiduia agarivorans SA1(T), a marine bacterium able to degrade a variety of polysaccharides.</title>
        <authorList>
            <person name="Lin S.Y."/>
            <person name="Shieh W.Y."/>
            <person name="Chen J.S."/>
            <person name="Tang S.L."/>
        </authorList>
    </citation>
    <scope>NUCLEOTIDE SEQUENCE [LARGE SCALE GENOMIC DNA]</scope>
    <source>
        <strain evidence="5">DSM 21679 / JCM 13881 / BCRC 17597 / SA1</strain>
    </source>
</reference>
<dbReference type="HOGENOM" id="CLU_000445_69_17_6"/>
<dbReference type="InterPro" id="IPR011006">
    <property type="entry name" value="CheY-like_superfamily"/>
</dbReference>